<keyword evidence="3" id="KW-1185">Reference proteome</keyword>
<dbReference type="PROSITE" id="PS50943">
    <property type="entry name" value="HTH_CROC1"/>
    <property type="match status" value="1"/>
</dbReference>
<dbReference type="RefSeq" id="WP_126827645.1">
    <property type="nucleotide sequence ID" value="NZ_PIQG01000003.1"/>
</dbReference>
<dbReference type="OrthoDB" id="5891007at2"/>
<dbReference type="InterPro" id="IPR001387">
    <property type="entry name" value="Cro/C1-type_HTH"/>
</dbReference>
<name>A0A432ZFQ8_9GAMM</name>
<protein>
    <submittedName>
        <fullName evidence="2">Transcriptional regulator</fullName>
    </submittedName>
</protein>
<proteinExistence type="predicted"/>
<dbReference type="GO" id="GO:0003677">
    <property type="term" value="F:DNA binding"/>
    <property type="evidence" value="ECO:0007669"/>
    <property type="project" value="InterPro"/>
</dbReference>
<evidence type="ECO:0000313" key="2">
    <source>
        <dbReference type="EMBL" id="RUO76734.1"/>
    </source>
</evidence>
<dbReference type="AlphaFoldDB" id="A0A432ZFQ8"/>
<organism evidence="2 3">
    <name type="scientific">Pseudidiomarina taiwanensis</name>
    <dbReference type="NCBI Taxonomy" id="337250"/>
    <lineage>
        <taxon>Bacteria</taxon>
        <taxon>Pseudomonadati</taxon>
        <taxon>Pseudomonadota</taxon>
        <taxon>Gammaproteobacteria</taxon>
        <taxon>Alteromonadales</taxon>
        <taxon>Idiomarinaceae</taxon>
        <taxon>Pseudidiomarina</taxon>
    </lineage>
</organism>
<dbReference type="CDD" id="cd00093">
    <property type="entry name" value="HTH_XRE"/>
    <property type="match status" value="1"/>
</dbReference>
<dbReference type="InterPro" id="IPR010982">
    <property type="entry name" value="Lambda_DNA-bd_dom_sf"/>
</dbReference>
<gene>
    <name evidence="2" type="ORF">CWI83_07360</name>
</gene>
<comment type="caution">
    <text evidence="2">The sequence shown here is derived from an EMBL/GenBank/DDBJ whole genome shotgun (WGS) entry which is preliminary data.</text>
</comment>
<dbReference type="Proteomes" id="UP000288279">
    <property type="component" value="Unassembled WGS sequence"/>
</dbReference>
<evidence type="ECO:0000259" key="1">
    <source>
        <dbReference type="PROSITE" id="PS50943"/>
    </source>
</evidence>
<evidence type="ECO:0000313" key="3">
    <source>
        <dbReference type="Proteomes" id="UP000288279"/>
    </source>
</evidence>
<dbReference type="SMART" id="SM00530">
    <property type="entry name" value="HTH_XRE"/>
    <property type="match status" value="1"/>
</dbReference>
<dbReference type="Pfam" id="PF01381">
    <property type="entry name" value="HTH_3"/>
    <property type="match status" value="1"/>
</dbReference>
<dbReference type="SUPFAM" id="SSF47413">
    <property type="entry name" value="lambda repressor-like DNA-binding domains"/>
    <property type="match status" value="1"/>
</dbReference>
<accession>A0A432ZFQ8</accession>
<sequence>MRLNQSLDIAHAIKQARQHLKWSQTELAQRVQTTQAVISKFENYGEGRIDTLLRIAAALDLQLLILQKKDSPLWQETEDA</sequence>
<dbReference type="Gene3D" id="1.10.260.40">
    <property type="entry name" value="lambda repressor-like DNA-binding domains"/>
    <property type="match status" value="1"/>
</dbReference>
<feature type="domain" description="HTH cro/C1-type" evidence="1">
    <location>
        <begin position="13"/>
        <end position="66"/>
    </location>
</feature>
<dbReference type="EMBL" id="PIQG01000003">
    <property type="protein sequence ID" value="RUO76734.1"/>
    <property type="molecule type" value="Genomic_DNA"/>
</dbReference>
<reference evidence="2 3" key="1">
    <citation type="journal article" date="2011" name="Front. Microbiol.">
        <title>Genomic signatures of strain selection and enhancement in Bacillus atrophaeus var. globigii, a historical biowarfare simulant.</title>
        <authorList>
            <person name="Gibbons H.S."/>
            <person name="Broomall S.M."/>
            <person name="McNew L.A."/>
            <person name="Daligault H."/>
            <person name="Chapman C."/>
            <person name="Bruce D."/>
            <person name="Karavis M."/>
            <person name="Krepps M."/>
            <person name="McGregor P.A."/>
            <person name="Hong C."/>
            <person name="Park K.H."/>
            <person name="Akmal A."/>
            <person name="Feldman A."/>
            <person name="Lin J.S."/>
            <person name="Chang W.E."/>
            <person name="Higgs B.W."/>
            <person name="Demirev P."/>
            <person name="Lindquist J."/>
            <person name="Liem A."/>
            <person name="Fochler E."/>
            <person name="Read T.D."/>
            <person name="Tapia R."/>
            <person name="Johnson S."/>
            <person name="Bishop-Lilly K.A."/>
            <person name="Detter C."/>
            <person name="Han C."/>
            <person name="Sozhamannan S."/>
            <person name="Rosenzweig C.N."/>
            <person name="Skowronski E.W."/>
        </authorList>
    </citation>
    <scope>NUCLEOTIDE SEQUENCE [LARGE SCALE GENOMIC DNA]</scope>
    <source>
        <strain evidence="2 3">PIT1</strain>
    </source>
</reference>